<dbReference type="Pfam" id="PF19055">
    <property type="entry name" value="ABC2_membrane_7"/>
    <property type="match status" value="1"/>
</dbReference>
<proteinExistence type="predicted"/>
<dbReference type="GO" id="GO:0005524">
    <property type="term" value="F:ATP binding"/>
    <property type="evidence" value="ECO:0007669"/>
    <property type="project" value="UniProtKB-KW"/>
</dbReference>
<dbReference type="InterPro" id="IPR003439">
    <property type="entry name" value="ABC_transporter-like_ATP-bd"/>
</dbReference>
<evidence type="ECO:0000256" key="5">
    <source>
        <dbReference type="ARBA" id="ARBA00022840"/>
    </source>
</evidence>
<dbReference type="SMART" id="SM00382">
    <property type="entry name" value="AAA"/>
    <property type="match status" value="1"/>
</dbReference>
<keyword evidence="3 9" id="KW-0812">Transmembrane</keyword>
<accession>A0A0L0GCY4</accession>
<gene>
    <name evidence="11" type="ORF">SARC_01770</name>
</gene>
<evidence type="ECO:0000313" key="12">
    <source>
        <dbReference type="Proteomes" id="UP000054560"/>
    </source>
</evidence>
<dbReference type="PANTHER" id="PTHR48041">
    <property type="entry name" value="ABC TRANSPORTER G FAMILY MEMBER 28"/>
    <property type="match status" value="1"/>
</dbReference>
<feature type="compositionally biased region" description="Polar residues" evidence="8">
    <location>
        <begin position="717"/>
        <end position="740"/>
    </location>
</feature>
<evidence type="ECO:0000256" key="4">
    <source>
        <dbReference type="ARBA" id="ARBA00022741"/>
    </source>
</evidence>
<evidence type="ECO:0000256" key="2">
    <source>
        <dbReference type="ARBA" id="ARBA00022448"/>
    </source>
</evidence>
<feature type="compositionally biased region" description="Basic and acidic residues" evidence="8">
    <location>
        <begin position="542"/>
        <end position="571"/>
    </location>
</feature>
<keyword evidence="4" id="KW-0547">Nucleotide-binding</keyword>
<keyword evidence="6 9" id="KW-1133">Transmembrane helix</keyword>
<dbReference type="eggNOG" id="KOG0061">
    <property type="taxonomic scope" value="Eukaryota"/>
</dbReference>
<feature type="transmembrane region" description="Helical" evidence="9">
    <location>
        <begin position="877"/>
        <end position="895"/>
    </location>
</feature>
<dbReference type="GeneID" id="25902274"/>
<sequence length="1047" mass="114472">MNKRLSRYAHARCILQPLAYSHVRPHTEHILTTYLPTYLLTCLPTQTFSCYYSDCVDYLSEYVEECDLAIAQPVVTNINSAIRCETFTCSMECEPEWSFCSATVRGALQFATGPFVMVSNGTYANARQSTLELVAPCGVHMQVNGSSCVTSDDIVEVNTTIELMDSANELIGTNVDNSVEFGDMVAVVIALIFLALLGVSIIMGLLAFLRVRTFDKVRTKGTGSISAFESLDLGPITASAKAINQALAFVDVSYKIKDTVLLDNVTGVMYPGEMVAVMGPSGAGKSTALDIIAGRRKSGAVTGEIWAMGNRVKGQTLRQKVGFVDQEYIPMATLTVTECLMYSCMLRLPNDTSMAQRKERVEAVIRDVRITNIADSRIGNSVSRGISGGELRRLSIAAELVTGPSLLYLDEPTSSLDSYNAHVVIDCLKSLAVNRKTMIMLSIHQPSSKLFQMFDKCLLLTRGKMTYYGPTKEAATTHFASLGLTPCSKSANAADYLMDALVEAEVYTQVMTARNARKLSAGSSGNEHYDDGNSAVQIKPSGAEKRESDFKAIDENQRQDDIRQAALERRFSNNLAHTDSREVQEGSSRNASDTDIHTDLGEGSTSMVSKDLTVSDLVNGYQESQHAHNMSSEAARVIQAQENRNDTKRNRKSRNWFAPKTASAADVDPTNSEAGLTPVLLREDEKSTLKYQSAQSSEPPAQSTVSIGPEDSRNETELTTVVDTCSAGSDTADNTATEGSSEADDSKDETPSSRTNTHASFWTQTLTLSHRTLANLRRDPHLVVAHWSVGILTGLILGLLYFDSGINSLGESLDEEIIGQAQQQLGALLLLCAFLSFGGLTSLEVFETERVIFLTERANGFYDAGSFFLSKAMFDLTLLRIIPPMFTAVIFYFMMNMRSGFIHFVVFATVLTLCNLTAASICMLIGIAIKNRALALLVASLVILLSLALTNLFNNDGAMPPWAAWLHYLSFFHYAYEALVINELKDIQFQGVALGTADVVINAADLMDDLGFNESAYAMDICILFGIFLLTQAVTFLLLKYKLKLVK</sequence>
<evidence type="ECO:0000256" key="9">
    <source>
        <dbReference type="SAM" id="Phobius"/>
    </source>
</evidence>
<evidence type="ECO:0000259" key="10">
    <source>
        <dbReference type="PROSITE" id="PS50893"/>
    </source>
</evidence>
<dbReference type="PANTHER" id="PTHR48041:SF2">
    <property type="entry name" value="ATP-DEPENDENT PERMEASE-RELATED"/>
    <property type="match status" value="1"/>
</dbReference>
<dbReference type="InterPro" id="IPR043926">
    <property type="entry name" value="ABCG_dom"/>
</dbReference>
<dbReference type="RefSeq" id="XP_014159980.1">
    <property type="nucleotide sequence ID" value="XM_014304505.1"/>
</dbReference>
<protein>
    <recommendedName>
        <fullName evidence="10">ABC transporter domain-containing protein</fullName>
    </recommendedName>
</protein>
<name>A0A0L0GCY4_9EUKA</name>
<dbReference type="InterPro" id="IPR027417">
    <property type="entry name" value="P-loop_NTPase"/>
</dbReference>
<reference evidence="11 12" key="1">
    <citation type="submission" date="2011-02" db="EMBL/GenBank/DDBJ databases">
        <title>The Genome Sequence of Sphaeroforma arctica JP610.</title>
        <authorList>
            <consortium name="The Broad Institute Genome Sequencing Platform"/>
            <person name="Russ C."/>
            <person name="Cuomo C."/>
            <person name="Young S.K."/>
            <person name="Zeng Q."/>
            <person name="Gargeya S."/>
            <person name="Alvarado L."/>
            <person name="Berlin A."/>
            <person name="Chapman S.B."/>
            <person name="Chen Z."/>
            <person name="Freedman E."/>
            <person name="Gellesch M."/>
            <person name="Goldberg J."/>
            <person name="Griggs A."/>
            <person name="Gujja S."/>
            <person name="Heilman E."/>
            <person name="Heiman D."/>
            <person name="Howarth C."/>
            <person name="Mehta T."/>
            <person name="Neiman D."/>
            <person name="Pearson M."/>
            <person name="Roberts A."/>
            <person name="Saif S."/>
            <person name="Shea T."/>
            <person name="Shenoy N."/>
            <person name="Sisk P."/>
            <person name="Stolte C."/>
            <person name="Sykes S."/>
            <person name="White J."/>
            <person name="Yandava C."/>
            <person name="Burger G."/>
            <person name="Gray M.W."/>
            <person name="Holland P.W.H."/>
            <person name="King N."/>
            <person name="Lang F.B.F."/>
            <person name="Roger A.J."/>
            <person name="Ruiz-Trillo I."/>
            <person name="Haas B."/>
            <person name="Nusbaum C."/>
            <person name="Birren B."/>
        </authorList>
    </citation>
    <scope>NUCLEOTIDE SEQUENCE [LARGE SCALE GENOMIC DNA]</scope>
    <source>
        <strain evidence="11 12">JP610</strain>
    </source>
</reference>
<evidence type="ECO:0000256" key="6">
    <source>
        <dbReference type="ARBA" id="ARBA00022989"/>
    </source>
</evidence>
<feature type="region of interest" description="Disordered" evidence="8">
    <location>
        <begin position="643"/>
        <end position="758"/>
    </location>
</feature>
<dbReference type="InterPro" id="IPR013525">
    <property type="entry name" value="ABC2_TM"/>
</dbReference>
<keyword evidence="5" id="KW-0067">ATP-binding</keyword>
<keyword evidence="7 9" id="KW-0472">Membrane</keyword>
<dbReference type="AlphaFoldDB" id="A0A0L0GCY4"/>
<evidence type="ECO:0000256" key="8">
    <source>
        <dbReference type="SAM" id="MobiDB-lite"/>
    </source>
</evidence>
<dbReference type="SUPFAM" id="SSF52540">
    <property type="entry name" value="P-loop containing nucleoside triphosphate hydrolases"/>
    <property type="match status" value="1"/>
</dbReference>
<dbReference type="Pfam" id="PF00005">
    <property type="entry name" value="ABC_tran"/>
    <property type="match status" value="1"/>
</dbReference>
<feature type="transmembrane region" description="Helical" evidence="9">
    <location>
        <begin position="1016"/>
        <end position="1039"/>
    </location>
</feature>
<dbReference type="STRING" id="667725.A0A0L0GCY4"/>
<organism evidence="11 12">
    <name type="scientific">Sphaeroforma arctica JP610</name>
    <dbReference type="NCBI Taxonomy" id="667725"/>
    <lineage>
        <taxon>Eukaryota</taxon>
        <taxon>Ichthyosporea</taxon>
        <taxon>Ichthyophonida</taxon>
        <taxon>Sphaeroforma</taxon>
    </lineage>
</organism>
<evidence type="ECO:0000256" key="7">
    <source>
        <dbReference type="ARBA" id="ARBA00023136"/>
    </source>
</evidence>
<feature type="transmembrane region" description="Helical" evidence="9">
    <location>
        <begin position="184"/>
        <end position="209"/>
    </location>
</feature>
<comment type="subcellular location">
    <subcellularLocation>
        <location evidence="1">Membrane</location>
        <topology evidence="1">Multi-pass membrane protein</topology>
    </subcellularLocation>
</comment>
<evidence type="ECO:0000256" key="3">
    <source>
        <dbReference type="ARBA" id="ARBA00022692"/>
    </source>
</evidence>
<feature type="region of interest" description="Disordered" evidence="8">
    <location>
        <begin position="519"/>
        <end position="606"/>
    </location>
</feature>
<keyword evidence="12" id="KW-1185">Reference proteome</keyword>
<dbReference type="InterPro" id="IPR050352">
    <property type="entry name" value="ABCG_transporters"/>
</dbReference>
<keyword evidence="2" id="KW-0813">Transport</keyword>
<evidence type="ECO:0000256" key="1">
    <source>
        <dbReference type="ARBA" id="ARBA00004141"/>
    </source>
</evidence>
<dbReference type="PROSITE" id="PS50893">
    <property type="entry name" value="ABC_TRANSPORTER_2"/>
    <property type="match status" value="1"/>
</dbReference>
<feature type="compositionally biased region" description="Low complexity" evidence="8">
    <location>
        <begin position="692"/>
        <end position="703"/>
    </location>
</feature>
<dbReference type="Gene3D" id="3.40.50.300">
    <property type="entry name" value="P-loop containing nucleotide triphosphate hydrolases"/>
    <property type="match status" value="1"/>
</dbReference>
<dbReference type="GO" id="GO:0016020">
    <property type="term" value="C:membrane"/>
    <property type="evidence" value="ECO:0007669"/>
    <property type="project" value="UniProtKB-SubCell"/>
</dbReference>
<evidence type="ECO:0000313" key="11">
    <source>
        <dbReference type="EMBL" id="KNC86078.1"/>
    </source>
</evidence>
<feature type="domain" description="ABC transporter" evidence="10">
    <location>
        <begin position="247"/>
        <end position="487"/>
    </location>
</feature>
<dbReference type="OrthoDB" id="66620at2759"/>
<dbReference type="InterPro" id="IPR003593">
    <property type="entry name" value="AAA+_ATPase"/>
</dbReference>
<feature type="transmembrane region" description="Helical" evidence="9">
    <location>
        <begin position="901"/>
        <end position="927"/>
    </location>
</feature>
<feature type="transmembrane region" description="Helical" evidence="9">
    <location>
        <begin position="934"/>
        <end position="953"/>
    </location>
</feature>
<dbReference type="GO" id="GO:0016887">
    <property type="term" value="F:ATP hydrolysis activity"/>
    <property type="evidence" value="ECO:0007669"/>
    <property type="project" value="InterPro"/>
</dbReference>
<dbReference type="PROSITE" id="PS00211">
    <property type="entry name" value="ABC_TRANSPORTER_1"/>
    <property type="match status" value="1"/>
</dbReference>
<dbReference type="Pfam" id="PF01061">
    <property type="entry name" value="ABC2_membrane"/>
    <property type="match status" value="1"/>
</dbReference>
<dbReference type="InterPro" id="IPR017871">
    <property type="entry name" value="ABC_transporter-like_CS"/>
</dbReference>
<feature type="transmembrane region" description="Helical" evidence="9">
    <location>
        <begin position="822"/>
        <end position="843"/>
    </location>
</feature>
<dbReference type="EMBL" id="KQ241669">
    <property type="protein sequence ID" value="KNC86078.1"/>
    <property type="molecule type" value="Genomic_DNA"/>
</dbReference>
<dbReference type="GO" id="GO:0140359">
    <property type="term" value="F:ABC-type transporter activity"/>
    <property type="evidence" value="ECO:0007669"/>
    <property type="project" value="InterPro"/>
</dbReference>
<feature type="transmembrane region" description="Helical" evidence="9">
    <location>
        <begin position="781"/>
        <end position="802"/>
    </location>
</feature>
<dbReference type="Proteomes" id="UP000054560">
    <property type="component" value="Unassembled WGS sequence"/>
</dbReference>